<dbReference type="RefSeq" id="WP_407339751.1">
    <property type="nucleotide sequence ID" value="NZ_CP136862.1"/>
</dbReference>
<evidence type="ECO:0000313" key="3">
    <source>
        <dbReference type="Proteomes" id="UP001626536"/>
    </source>
</evidence>
<dbReference type="Pfam" id="PF20398">
    <property type="entry name" value="DUF6691"/>
    <property type="match status" value="1"/>
</dbReference>
<organism evidence="2 3">
    <name type="scientific">Methylocapsa polymorpha</name>
    <dbReference type="NCBI Taxonomy" id="3080828"/>
    <lineage>
        <taxon>Bacteria</taxon>
        <taxon>Pseudomonadati</taxon>
        <taxon>Pseudomonadota</taxon>
        <taxon>Alphaproteobacteria</taxon>
        <taxon>Hyphomicrobiales</taxon>
        <taxon>Beijerinckiaceae</taxon>
        <taxon>Methylocapsa</taxon>
    </lineage>
</organism>
<feature type="transmembrane region" description="Helical" evidence="1">
    <location>
        <begin position="7"/>
        <end position="27"/>
    </location>
</feature>
<feature type="transmembrane region" description="Helical" evidence="1">
    <location>
        <begin position="112"/>
        <end position="135"/>
    </location>
</feature>
<keyword evidence="1" id="KW-0472">Membrane</keyword>
<reference evidence="2 3" key="1">
    <citation type="submission" date="2023-10" db="EMBL/GenBank/DDBJ databases">
        <title>Novel methanotroph of the genus Methylocapsa from a subarctic wetland.</title>
        <authorList>
            <person name="Belova S.E."/>
            <person name="Oshkin I.Y."/>
            <person name="Miroshnikov K."/>
            <person name="Dedysh S.N."/>
        </authorList>
    </citation>
    <scope>NUCLEOTIDE SEQUENCE [LARGE SCALE GENOMIC DNA]</scope>
    <source>
        <strain evidence="2 3">RX1</strain>
    </source>
</reference>
<gene>
    <name evidence="2" type="ORF">RZS28_03110</name>
</gene>
<accession>A0ABZ0HV71</accession>
<keyword evidence="1" id="KW-0812">Transmembrane</keyword>
<protein>
    <submittedName>
        <fullName evidence="2">YeeE/YedE family protein</fullName>
    </submittedName>
</protein>
<keyword evidence="1" id="KW-1133">Transmembrane helix</keyword>
<dbReference type="Proteomes" id="UP001626536">
    <property type="component" value="Chromosome"/>
</dbReference>
<keyword evidence="3" id="KW-1185">Reference proteome</keyword>
<feature type="transmembrane region" description="Helical" evidence="1">
    <location>
        <begin position="86"/>
        <end position="106"/>
    </location>
</feature>
<evidence type="ECO:0000256" key="1">
    <source>
        <dbReference type="SAM" id="Phobius"/>
    </source>
</evidence>
<sequence>MKANVRAQSFAALGVGAIFGFGLSLSGMLDPARVRGFLDIAGHFDPSLGFVLAGAVAVSGLGYLISRRLPRPALDASFHLPKRKDIDRRLLIGAAIFGVGWGAAGLCPGPAIASLALGIAPIFLFTAMMLLGVAIHDHWPETWRQRARKDADAQA</sequence>
<evidence type="ECO:0000313" key="2">
    <source>
        <dbReference type="EMBL" id="WOJ90304.1"/>
    </source>
</evidence>
<dbReference type="EMBL" id="CP136862">
    <property type="protein sequence ID" value="WOJ90304.1"/>
    <property type="molecule type" value="Genomic_DNA"/>
</dbReference>
<name>A0ABZ0HV71_9HYPH</name>
<dbReference type="InterPro" id="IPR046513">
    <property type="entry name" value="DUF6691"/>
</dbReference>
<proteinExistence type="predicted"/>
<feature type="transmembrane region" description="Helical" evidence="1">
    <location>
        <begin position="47"/>
        <end position="65"/>
    </location>
</feature>